<comment type="caution">
    <text evidence="2">The sequence shown here is derived from an EMBL/GenBank/DDBJ whole genome shotgun (WGS) entry which is preliminary data.</text>
</comment>
<gene>
    <name evidence="2" type="ORF">OEG82_07765</name>
</gene>
<feature type="domain" description="Antitoxin Xre/MbcA/ParS-like toxin-binding" evidence="1">
    <location>
        <begin position="109"/>
        <end position="159"/>
    </location>
</feature>
<dbReference type="InterPro" id="IPR024467">
    <property type="entry name" value="Xre/MbcA/ParS-like_toxin-bd"/>
</dbReference>
<proteinExistence type="predicted"/>
<dbReference type="EMBL" id="JAOVZQ010000001">
    <property type="protein sequence ID" value="MCY0093916.1"/>
    <property type="molecule type" value="Genomic_DNA"/>
</dbReference>
<protein>
    <submittedName>
        <fullName evidence="2">MbcA/ParS/Xre antitoxin family protein</fullName>
    </submittedName>
</protein>
<accession>A0ABT3YDG1</accession>
<dbReference type="Pfam" id="PF09722">
    <property type="entry name" value="Xre_MbcA_ParS_C"/>
    <property type="match status" value="1"/>
</dbReference>
<evidence type="ECO:0000313" key="3">
    <source>
        <dbReference type="Proteomes" id="UP001081283"/>
    </source>
</evidence>
<evidence type="ECO:0000259" key="1">
    <source>
        <dbReference type="Pfam" id="PF09722"/>
    </source>
</evidence>
<keyword evidence="3" id="KW-1185">Reference proteome</keyword>
<dbReference type="InterPro" id="IPR011979">
    <property type="entry name" value="Antitox_Xre"/>
</dbReference>
<sequence length="162" mass="18655">MSFPEPIRRNFSDQRINNLHTRKSDITVSPNIFFDVADSTVLRNENTGQNQVLTKAYAIKSLRIFGYSQPEIFKLILSKLPLTRSEQHNMRLKETEAERAFRLLRIHRQAVRVFGSEENTKRWLRKPCRALDGAIPLDLLASETGAHIVESELHAIDHGMFA</sequence>
<dbReference type="NCBIfam" id="TIGR02293">
    <property type="entry name" value="TAS_TIGR02293"/>
    <property type="match status" value="1"/>
</dbReference>
<dbReference type="Proteomes" id="UP001081283">
    <property type="component" value="Unassembled WGS sequence"/>
</dbReference>
<evidence type="ECO:0000313" key="2">
    <source>
        <dbReference type="EMBL" id="MCY0093916.1"/>
    </source>
</evidence>
<organism evidence="2 3">
    <name type="scientific">Hoeflea ulvae</name>
    <dbReference type="NCBI Taxonomy" id="2983764"/>
    <lineage>
        <taxon>Bacteria</taxon>
        <taxon>Pseudomonadati</taxon>
        <taxon>Pseudomonadota</taxon>
        <taxon>Alphaproteobacteria</taxon>
        <taxon>Hyphomicrobiales</taxon>
        <taxon>Rhizobiaceae</taxon>
        <taxon>Hoeflea</taxon>
    </lineage>
</organism>
<dbReference type="RefSeq" id="WP_267611859.1">
    <property type="nucleotide sequence ID" value="NZ_JAOVZQ010000001.1"/>
</dbReference>
<name>A0ABT3YDG1_9HYPH</name>
<reference evidence="2" key="1">
    <citation type="submission" date="2022-10" db="EMBL/GenBank/DDBJ databases">
        <title>Hoeflea sp. J2-29, isolated from marine algae.</title>
        <authorList>
            <person name="Kristyanto S."/>
            <person name="Kim J.M."/>
            <person name="Jeon C.O."/>
        </authorList>
    </citation>
    <scope>NUCLEOTIDE SEQUENCE</scope>
    <source>
        <strain evidence="2">J2-29</strain>
    </source>
</reference>